<evidence type="ECO:0000313" key="2">
    <source>
        <dbReference type="Proteomes" id="UP000002030"/>
    </source>
</evidence>
<dbReference type="AlphaFoldDB" id="D1B8N8"/>
<dbReference type="RefSeq" id="WP_012869157.1">
    <property type="nucleotide sequence ID" value="NC_013522.1"/>
</dbReference>
<name>D1B8N8_THEAS</name>
<sequence length="114" mass="13005">MKGQWAKAIHASGELVAYLIRRGARDIDNHYRFLDGVLHVEIRSKDLVLSDEDLSRLRRRLIHPQQREIGEYYWGLAGGEHKGTELEVVGNATEVLSVESSPDEGTVILLRRRD</sequence>
<protein>
    <submittedName>
        <fullName evidence="1">Uncharacterized protein</fullName>
    </submittedName>
</protein>
<dbReference type="HOGENOM" id="CLU_165264_0_0_0"/>
<evidence type="ECO:0000313" key="1">
    <source>
        <dbReference type="EMBL" id="ACZ18641.1"/>
    </source>
</evidence>
<gene>
    <name evidence="1" type="ordered locus">Taci_0404</name>
</gene>
<dbReference type="PATRIC" id="fig|525903.6.peg.409"/>
<dbReference type="eggNOG" id="ENOG5033XQB">
    <property type="taxonomic scope" value="Bacteria"/>
</dbReference>
<dbReference type="EnsemblBacteria" id="ACZ18641">
    <property type="protein sequence ID" value="ACZ18641"/>
    <property type="gene ID" value="Taci_0404"/>
</dbReference>
<organism evidence="1 2">
    <name type="scientific">Thermanaerovibrio acidaminovorans (strain ATCC 49978 / DSM 6589 / Su883)</name>
    <name type="common">Selenomonas acidaminovorans</name>
    <dbReference type="NCBI Taxonomy" id="525903"/>
    <lineage>
        <taxon>Bacteria</taxon>
        <taxon>Thermotogati</taxon>
        <taxon>Synergistota</taxon>
        <taxon>Synergistia</taxon>
        <taxon>Synergistales</taxon>
        <taxon>Synergistaceae</taxon>
        <taxon>Thermanaerovibrio</taxon>
    </lineage>
</organism>
<proteinExistence type="predicted"/>
<dbReference type="STRING" id="525903.Taci_0404"/>
<dbReference type="OrthoDB" id="9794280at2"/>
<dbReference type="KEGG" id="tai:Taci_0404"/>
<reference evidence="1 2" key="1">
    <citation type="journal article" date="2009" name="Stand. Genomic Sci.">
        <title>Complete genome sequence of Thermanaerovibrio acidaminovorans type strain (Su883).</title>
        <authorList>
            <person name="Chovatia M."/>
            <person name="Sikorski J."/>
            <person name="Schroder M."/>
            <person name="Lapidus A."/>
            <person name="Nolan M."/>
            <person name="Tice H."/>
            <person name="Glavina Del Rio T."/>
            <person name="Copeland A."/>
            <person name="Cheng J.F."/>
            <person name="Lucas S."/>
            <person name="Chen F."/>
            <person name="Bruce D."/>
            <person name="Goodwin L."/>
            <person name="Pitluck S."/>
            <person name="Ivanova N."/>
            <person name="Mavromatis K."/>
            <person name="Ovchinnikova G."/>
            <person name="Pati A."/>
            <person name="Chen A."/>
            <person name="Palaniappan K."/>
            <person name="Land M."/>
            <person name="Hauser L."/>
            <person name="Chang Y.J."/>
            <person name="Jeffries C.D."/>
            <person name="Chain P."/>
            <person name="Saunders E."/>
            <person name="Detter J.C."/>
            <person name="Brettin T."/>
            <person name="Rohde M."/>
            <person name="Goker M."/>
            <person name="Spring S."/>
            <person name="Bristow J."/>
            <person name="Markowitz V."/>
            <person name="Hugenholtz P."/>
            <person name="Kyrpides N.C."/>
            <person name="Klenk H.P."/>
            <person name="Eisen J.A."/>
        </authorList>
    </citation>
    <scope>NUCLEOTIDE SEQUENCE [LARGE SCALE GENOMIC DNA]</scope>
    <source>
        <strain evidence="2">ATCC 49978 / DSM 6589 / Su883</strain>
    </source>
</reference>
<accession>D1B8N8</accession>
<dbReference type="Proteomes" id="UP000002030">
    <property type="component" value="Chromosome"/>
</dbReference>
<dbReference type="EMBL" id="CP001818">
    <property type="protein sequence ID" value="ACZ18641.1"/>
    <property type="molecule type" value="Genomic_DNA"/>
</dbReference>
<keyword evidence="2" id="KW-1185">Reference proteome</keyword>